<protein>
    <submittedName>
        <fullName evidence="4">Glycosyltransferase family 2 protein</fullName>
    </submittedName>
</protein>
<feature type="domain" description="Glycosyltransferase 2-like" evidence="3">
    <location>
        <begin position="4"/>
        <end position="130"/>
    </location>
</feature>
<dbReference type="RefSeq" id="WP_172344671.1">
    <property type="nucleotide sequence ID" value="NZ_CASYYZ010000020.1"/>
</dbReference>
<dbReference type="InterPro" id="IPR001173">
    <property type="entry name" value="Glyco_trans_2-like"/>
</dbReference>
<evidence type="ECO:0000313" key="4">
    <source>
        <dbReference type="EMBL" id="NPE25181.1"/>
    </source>
</evidence>
<dbReference type="Gene3D" id="3.90.550.10">
    <property type="entry name" value="Spore Coat Polysaccharide Biosynthesis Protein SpsA, Chain A"/>
    <property type="match status" value="1"/>
</dbReference>
<reference evidence="4 5" key="1">
    <citation type="submission" date="2020-05" db="EMBL/GenBank/DDBJ databases">
        <title>Distinct polysaccharide utilization as determinants for interspecies competition between intestinal Prevotella spp.</title>
        <authorList>
            <person name="Galvez E.J.C."/>
            <person name="Iljazovic A."/>
            <person name="Strowig T."/>
        </authorList>
    </citation>
    <scope>NUCLEOTIDE SEQUENCE [LARGE SCALE GENOMIC DNA]</scope>
    <source>
        <strain evidence="4 5">PCHR</strain>
    </source>
</reference>
<sequence>MKVSLLVPVYGVEKYVARCAESLFGQTYNDLEYVFVDDCTPDNSIGVIKSVLERFPERRDSVKIIRHEVNRGLGAARATALAASTGDCVMHVDSDDYMPLGAVEALCRRMEETGADVVDGAYERVADGKTVETCMPYHGRTDRYVCMLLCQNIFSNRIWGRLYRRERYKRCGVEHIEGIDYGEDYSVVPGLLYKSDRAWTDEVVYCYRADNTSSYTHAMSDKNYSSYVNAVHTTYDMILNYDDYTGHYRTAVEIGVMNLWRYLRSSGRGYKLMEEVFNYEPYGVMAWICYHLIRSRCPLKLADKTYRMWRTVFVKFIYVYGKEKPDTRQTSHTW</sequence>
<accession>A0ABX2B173</accession>
<comment type="caution">
    <text evidence="4">The sequence shown here is derived from an EMBL/GenBank/DDBJ whole genome shotgun (WGS) entry which is preliminary data.</text>
</comment>
<gene>
    <name evidence="4" type="ORF">HPS54_06565</name>
</gene>
<dbReference type="PANTHER" id="PTHR22916:SF51">
    <property type="entry name" value="GLYCOSYLTRANSFERASE EPSH-RELATED"/>
    <property type="match status" value="1"/>
</dbReference>
<keyword evidence="1" id="KW-0328">Glycosyltransferase</keyword>
<name>A0ABX2B173_9BACT</name>
<dbReference type="CDD" id="cd00761">
    <property type="entry name" value="Glyco_tranf_GTA_type"/>
    <property type="match status" value="1"/>
</dbReference>
<dbReference type="SUPFAM" id="SSF53448">
    <property type="entry name" value="Nucleotide-diphospho-sugar transferases"/>
    <property type="match status" value="1"/>
</dbReference>
<evidence type="ECO:0000256" key="2">
    <source>
        <dbReference type="ARBA" id="ARBA00022679"/>
    </source>
</evidence>
<dbReference type="Pfam" id="PF00535">
    <property type="entry name" value="Glycos_transf_2"/>
    <property type="match status" value="1"/>
</dbReference>
<evidence type="ECO:0000259" key="3">
    <source>
        <dbReference type="Pfam" id="PF00535"/>
    </source>
</evidence>
<evidence type="ECO:0000313" key="5">
    <source>
        <dbReference type="Proteomes" id="UP000820977"/>
    </source>
</evidence>
<dbReference type="Proteomes" id="UP000820977">
    <property type="component" value="Unassembled WGS sequence"/>
</dbReference>
<organism evidence="4 5">
    <name type="scientific">Xylanibacter caecicola</name>
    <dbReference type="NCBI Taxonomy" id="2736294"/>
    <lineage>
        <taxon>Bacteria</taxon>
        <taxon>Pseudomonadati</taxon>
        <taxon>Bacteroidota</taxon>
        <taxon>Bacteroidia</taxon>
        <taxon>Bacteroidales</taxon>
        <taxon>Prevotellaceae</taxon>
        <taxon>Xylanibacter</taxon>
    </lineage>
</organism>
<dbReference type="PANTHER" id="PTHR22916">
    <property type="entry name" value="GLYCOSYLTRANSFERASE"/>
    <property type="match status" value="1"/>
</dbReference>
<evidence type="ECO:0000256" key="1">
    <source>
        <dbReference type="ARBA" id="ARBA00022676"/>
    </source>
</evidence>
<dbReference type="InterPro" id="IPR029044">
    <property type="entry name" value="Nucleotide-diphossugar_trans"/>
</dbReference>
<keyword evidence="2" id="KW-0808">Transferase</keyword>
<keyword evidence="5" id="KW-1185">Reference proteome</keyword>
<proteinExistence type="predicted"/>
<dbReference type="EMBL" id="JABKKJ010000008">
    <property type="protein sequence ID" value="NPE25181.1"/>
    <property type="molecule type" value="Genomic_DNA"/>
</dbReference>